<dbReference type="InterPro" id="IPR003825">
    <property type="entry name" value="Colicin-V_CvpA"/>
</dbReference>
<dbReference type="PANTHER" id="PTHR43019:SF23">
    <property type="entry name" value="PROTEASE DO-LIKE 5, CHLOROPLASTIC"/>
    <property type="match status" value="1"/>
</dbReference>
<evidence type="ECO:0000256" key="8">
    <source>
        <dbReference type="ARBA" id="ARBA00022825"/>
    </source>
</evidence>
<dbReference type="EC" id="3.4.21.-" evidence="11"/>
<evidence type="ECO:0000256" key="6">
    <source>
        <dbReference type="ARBA" id="ARBA00022729"/>
    </source>
</evidence>
<dbReference type="NCBIfam" id="NF033740">
    <property type="entry name" value="MarP_fam_protase"/>
    <property type="match status" value="1"/>
</dbReference>
<reference evidence="13 14" key="1">
    <citation type="submission" date="2019-04" db="EMBL/GenBank/DDBJ databases">
        <title>Corynebacterium endometrii sp. nov., isolated from the uterus of a cow with endometritis.</title>
        <authorList>
            <person name="Ballas P."/>
            <person name="Ruckert C."/>
            <person name="Wagener K."/>
            <person name="Drillich M."/>
            <person name="Kaempfer P."/>
            <person name="Busse H.-J."/>
            <person name="Ehling-Schulz M."/>
        </authorList>
    </citation>
    <scope>NUCLEOTIDE SEQUENCE [LARGE SCALE GENOMIC DNA]</scope>
    <source>
        <strain evidence="13 14">LMM-1653</strain>
    </source>
</reference>
<dbReference type="InterPro" id="IPR009003">
    <property type="entry name" value="Peptidase_S1_PA"/>
</dbReference>
<keyword evidence="14" id="KW-1185">Reference proteome</keyword>
<name>A0A4P7QD83_9CORY</name>
<keyword evidence="6" id="KW-0732">Signal</keyword>
<protein>
    <recommendedName>
        <fullName evidence="11">Serine protease</fullName>
        <ecNumber evidence="11">3.4.21.-</ecNumber>
    </recommendedName>
</protein>
<evidence type="ECO:0000256" key="11">
    <source>
        <dbReference type="RuleBase" id="RU004296"/>
    </source>
</evidence>
<comment type="subcellular location">
    <subcellularLocation>
        <location evidence="1">Membrane</location>
        <topology evidence="1">Multi-pass membrane protein</topology>
    </subcellularLocation>
    <subcellularLocation>
        <location evidence="2">Secreted</location>
    </subcellularLocation>
</comment>
<keyword evidence="5 12" id="KW-0812">Transmembrane</keyword>
<dbReference type="Pfam" id="PF13365">
    <property type="entry name" value="Trypsin_2"/>
    <property type="match status" value="1"/>
</dbReference>
<dbReference type="Gene3D" id="2.40.10.10">
    <property type="entry name" value="Trypsin-like serine proteases"/>
    <property type="match status" value="2"/>
</dbReference>
<feature type="transmembrane region" description="Helical" evidence="12">
    <location>
        <begin position="101"/>
        <end position="120"/>
    </location>
</feature>
<evidence type="ECO:0000256" key="2">
    <source>
        <dbReference type="ARBA" id="ARBA00004613"/>
    </source>
</evidence>
<evidence type="ECO:0000256" key="3">
    <source>
        <dbReference type="ARBA" id="ARBA00008764"/>
    </source>
</evidence>
<dbReference type="PRINTS" id="PR00839">
    <property type="entry name" value="V8PROTEASE"/>
</dbReference>
<dbReference type="OrthoDB" id="9766361at2"/>
<dbReference type="AlphaFoldDB" id="A0A4P7QD83"/>
<sequence>MTPELIVDGLIALVCLTMAWSGWRQGFISSGLSFIGVASGIIVGMAAAPLVMELTDQVALRFLLAIGVLILLVGLGQLIGSSIGAGLRNQMRTRGKQRVDSFFGAIFQAMATILMVWLISIPVASAVGGKVGEGVRGSTVLSAVDRFAPQQLSNLPGRLSAMLNESGLPPLVSPWETGVSAVEVDAPRIEVEDKAMVERVRPSIIHVMGDADVCARRLMGSGFVASQDYVVTNAHVVAGTETVRLDTVLGIKEAEVVYYNPGVDLAVLYSPGLDIPPLAWAPQPAATGDDAVVMGFPKSGPFTASPARVRDRLTIAGPDIYAQGRVERDAYTVRGIVQQGNSGGPLLNAQGEVLGVIFGASVDDSETGYAITSQETLAQIGDFNGLREGVDTGACVAR</sequence>
<dbReference type="KEGG" id="cee:CENDO_01145"/>
<dbReference type="InterPro" id="IPR047680">
    <property type="entry name" value="MarP-like"/>
</dbReference>
<dbReference type="GO" id="GO:0006508">
    <property type="term" value="P:proteolysis"/>
    <property type="evidence" value="ECO:0007669"/>
    <property type="project" value="UniProtKB-KW"/>
</dbReference>
<dbReference type="GO" id="GO:0008236">
    <property type="term" value="F:serine-type peptidase activity"/>
    <property type="evidence" value="ECO:0007669"/>
    <property type="project" value="UniProtKB-KW"/>
</dbReference>
<dbReference type="GO" id="GO:0009403">
    <property type="term" value="P:toxin biosynthetic process"/>
    <property type="evidence" value="ECO:0007669"/>
    <property type="project" value="InterPro"/>
</dbReference>
<keyword evidence="10 12" id="KW-0472">Membrane</keyword>
<evidence type="ECO:0000256" key="4">
    <source>
        <dbReference type="ARBA" id="ARBA00022670"/>
    </source>
</evidence>
<dbReference type="GO" id="GO:0005576">
    <property type="term" value="C:extracellular region"/>
    <property type="evidence" value="ECO:0007669"/>
    <property type="project" value="UniProtKB-SubCell"/>
</dbReference>
<comment type="similarity">
    <text evidence="3 11">Belongs to the peptidase S1B family.</text>
</comment>
<keyword evidence="8 11" id="KW-0720">Serine protease</keyword>
<evidence type="ECO:0000313" key="13">
    <source>
        <dbReference type="EMBL" id="QCB27532.1"/>
    </source>
</evidence>
<dbReference type="PANTHER" id="PTHR43019">
    <property type="entry name" value="SERINE ENDOPROTEASE DEGS"/>
    <property type="match status" value="1"/>
</dbReference>
<keyword evidence="4 11" id="KW-0645">Protease</keyword>
<dbReference type="SUPFAM" id="SSF50494">
    <property type="entry name" value="Trypsin-like serine proteases"/>
    <property type="match status" value="1"/>
</dbReference>
<evidence type="ECO:0000256" key="9">
    <source>
        <dbReference type="ARBA" id="ARBA00022989"/>
    </source>
</evidence>
<evidence type="ECO:0000256" key="10">
    <source>
        <dbReference type="ARBA" id="ARBA00023136"/>
    </source>
</evidence>
<dbReference type="RefSeq" id="WP_136140387.1">
    <property type="nucleotide sequence ID" value="NZ_CP039247.1"/>
</dbReference>
<keyword evidence="7 11" id="KW-0378">Hydrolase</keyword>
<dbReference type="EMBL" id="CP039247">
    <property type="protein sequence ID" value="QCB27532.1"/>
    <property type="molecule type" value="Genomic_DNA"/>
</dbReference>
<evidence type="ECO:0000256" key="5">
    <source>
        <dbReference type="ARBA" id="ARBA00022692"/>
    </source>
</evidence>
<accession>A0A4P7QD83</accession>
<keyword evidence="9 12" id="KW-1133">Transmembrane helix</keyword>
<dbReference type="InterPro" id="IPR043504">
    <property type="entry name" value="Peptidase_S1_PA_chymotrypsin"/>
</dbReference>
<dbReference type="Proteomes" id="UP000296352">
    <property type="component" value="Chromosome"/>
</dbReference>
<proteinExistence type="inferred from homology"/>
<feature type="transmembrane region" description="Helical" evidence="12">
    <location>
        <begin position="6"/>
        <end position="23"/>
    </location>
</feature>
<organism evidence="13 14">
    <name type="scientific">Corynebacterium endometrii</name>
    <dbReference type="NCBI Taxonomy" id="2488819"/>
    <lineage>
        <taxon>Bacteria</taxon>
        <taxon>Bacillati</taxon>
        <taxon>Actinomycetota</taxon>
        <taxon>Actinomycetes</taxon>
        <taxon>Mycobacteriales</taxon>
        <taxon>Corynebacteriaceae</taxon>
        <taxon>Corynebacterium</taxon>
    </lineage>
</organism>
<dbReference type="InterPro" id="IPR008256">
    <property type="entry name" value="Peptidase_S1B"/>
</dbReference>
<evidence type="ECO:0000256" key="1">
    <source>
        <dbReference type="ARBA" id="ARBA00004141"/>
    </source>
</evidence>
<gene>
    <name evidence="13" type="ORF">CENDO_01145</name>
</gene>
<evidence type="ECO:0000256" key="7">
    <source>
        <dbReference type="ARBA" id="ARBA00022801"/>
    </source>
</evidence>
<dbReference type="GO" id="GO:0016020">
    <property type="term" value="C:membrane"/>
    <property type="evidence" value="ECO:0007669"/>
    <property type="project" value="UniProtKB-SubCell"/>
</dbReference>
<dbReference type="Pfam" id="PF02674">
    <property type="entry name" value="Colicin_V"/>
    <property type="match status" value="1"/>
</dbReference>
<feature type="transmembrane region" description="Helical" evidence="12">
    <location>
        <begin position="30"/>
        <end position="52"/>
    </location>
</feature>
<feature type="transmembrane region" description="Helical" evidence="12">
    <location>
        <begin position="58"/>
        <end position="80"/>
    </location>
</feature>
<evidence type="ECO:0000256" key="12">
    <source>
        <dbReference type="SAM" id="Phobius"/>
    </source>
</evidence>
<evidence type="ECO:0000313" key="14">
    <source>
        <dbReference type="Proteomes" id="UP000296352"/>
    </source>
</evidence>